<dbReference type="Pfam" id="PF13411">
    <property type="entry name" value="MerR_1"/>
    <property type="match status" value="1"/>
</dbReference>
<evidence type="ECO:0000313" key="3">
    <source>
        <dbReference type="Proteomes" id="UP001597097"/>
    </source>
</evidence>
<dbReference type="InterPro" id="IPR000551">
    <property type="entry name" value="MerR-type_HTH_dom"/>
</dbReference>
<feature type="domain" description="HTH merR-type" evidence="1">
    <location>
        <begin position="1"/>
        <end position="68"/>
    </location>
</feature>
<dbReference type="PANTHER" id="PTHR30204">
    <property type="entry name" value="REDOX-CYCLING DRUG-SENSING TRANSCRIPTIONAL ACTIVATOR SOXR"/>
    <property type="match status" value="1"/>
</dbReference>
<dbReference type="PROSITE" id="PS50937">
    <property type="entry name" value="HTH_MERR_2"/>
    <property type="match status" value="1"/>
</dbReference>
<comment type="caution">
    <text evidence="2">The sequence shown here is derived from an EMBL/GenBank/DDBJ whole genome shotgun (WGS) entry which is preliminary data.</text>
</comment>
<dbReference type="Proteomes" id="UP001597097">
    <property type="component" value="Unassembled WGS sequence"/>
</dbReference>
<evidence type="ECO:0000313" key="2">
    <source>
        <dbReference type="EMBL" id="MFD1546175.1"/>
    </source>
</evidence>
<reference evidence="3" key="1">
    <citation type="journal article" date="2019" name="Int. J. Syst. Evol. Microbiol.">
        <title>The Global Catalogue of Microorganisms (GCM) 10K type strain sequencing project: providing services to taxonomists for standard genome sequencing and annotation.</title>
        <authorList>
            <consortium name="The Broad Institute Genomics Platform"/>
            <consortium name="The Broad Institute Genome Sequencing Center for Infectious Disease"/>
            <person name="Wu L."/>
            <person name="Ma J."/>
        </authorList>
    </citation>
    <scope>NUCLEOTIDE SEQUENCE [LARGE SCALE GENOMIC DNA]</scope>
    <source>
        <strain evidence="3">CGMCC 1.15399</strain>
    </source>
</reference>
<gene>
    <name evidence="2" type="ORF">ACFSJ0_54710</name>
</gene>
<dbReference type="InterPro" id="IPR047057">
    <property type="entry name" value="MerR_fam"/>
</dbReference>
<keyword evidence="3" id="KW-1185">Reference proteome</keyword>
<evidence type="ECO:0000259" key="1">
    <source>
        <dbReference type="PROSITE" id="PS50937"/>
    </source>
</evidence>
<protein>
    <submittedName>
        <fullName evidence="2">MerR family transcriptional regulator</fullName>
    </submittedName>
</protein>
<dbReference type="SMART" id="SM00422">
    <property type="entry name" value="HTH_MERR"/>
    <property type="match status" value="1"/>
</dbReference>
<dbReference type="PANTHER" id="PTHR30204:SF97">
    <property type="entry name" value="MERR FAMILY REGULATORY PROTEIN"/>
    <property type="match status" value="1"/>
</dbReference>
<accession>A0ABW4GUI3</accession>
<name>A0ABW4GUI3_9ACTN</name>
<organism evidence="2 3">
    <name type="scientific">Nonomuraea guangzhouensis</name>
    <dbReference type="NCBI Taxonomy" id="1291555"/>
    <lineage>
        <taxon>Bacteria</taxon>
        <taxon>Bacillati</taxon>
        <taxon>Actinomycetota</taxon>
        <taxon>Actinomycetes</taxon>
        <taxon>Streptosporangiales</taxon>
        <taxon>Streptosporangiaceae</taxon>
        <taxon>Nonomuraea</taxon>
    </lineage>
</organism>
<proteinExistence type="predicted"/>
<sequence>MRIGDLAQRTGASVRSLRYYEEQGMLSSRRSASGQRHYGEDAVCRVLLIRQFFAVGMTGKVIAALLPHLKDPGEGKRCPPEVLRQLTAERDRIDAQSDELTRTRQTLDALIKTAQEAPRSPRF</sequence>
<dbReference type="EMBL" id="JBHUCM010000057">
    <property type="protein sequence ID" value="MFD1546175.1"/>
    <property type="molecule type" value="Genomic_DNA"/>
</dbReference>
<dbReference type="RefSeq" id="WP_219538009.1">
    <property type="nucleotide sequence ID" value="NZ_JAHKRM010000043.1"/>
</dbReference>